<gene>
    <name evidence="1" type="ordered locus">HH_0270</name>
</gene>
<dbReference type="Proteomes" id="UP000002495">
    <property type="component" value="Chromosome"/>
</dbReference>
<dbReference type="KEGG" id="hhe:HH_0270"/>
<organism evidence="1 2">
    <name type="scientific">Helicobacter hepaticus (strain ATCC 51449 / 3B1)</name>
    <dbReference type="NCBI Taxonomy" id="235279"/>
    <lineage>
        <taxon>Bacteria</taxon>
        <taxon>Pseudomonadati</taxon>
        <taxon>Campylobacterota</taxon>
        <taxon>Epsilonproteobacteria</taxon>
        <taxon>Campylobacterales</taxon>
        <taxon>Helicobacteraceae</taxon>
        <taxon>Helicobacter</taxon>
    </lineage>
</organism>
<dbReference type="EMBL" id="AE017125">
    <property type="protein sequence ID" value="AAP76867.1"/>
    <property type="molecule type" value="Genomic_DNA"/>
</dbReference>
<dbReference type="AlphaFoldDB" id="Q7VJH3"/>
<accession>Q7VJH3</accession>
<reference evidence="1 2" key="1">
    <citation type="journal article" date="2003" name="Proc. Natl. Acad. Sci. U.S.A.">
        <title>The complete genome sequence of the carcinogenic bacterium Helicobacter hepaticus.</title>
        <authorList>
            <person name="Suerbaum S."/>
            <person name="Josenhans C."/>
            <person name="Sterzenbach T."/>
            <person name="Drescher B."/>
            <person name="Brandt P."/>
            <person name="Bell M."/>
            <person name="Droege M."/>
            <person name="Fartmann B."/>
            <person name="Fischer H.-P."/>
            <person name="Ge Z."/>
            <person name="Hoerster A."/>
            <person name="Holland R."/>
            <person name="Klein K."/>
            <person name="Koenig J."/>
            <person name="Macko L."/>
            <person name="Mendz G.L."/>
            <person name="Nyakatura G."/>
            <person name="Schauer D.B."/>
            <person name="Shen Z."/>
            <person name="Weber J."/>
            <person name="Frosch M."/>
            <person name="Fox J.G."/>
        </authorList>
    </citation>
    <scope>NUCLEOTIDE SEQUENCE [LARGE SCALE GENOMIC DNA]</scope>
    <source>
        <strain evidence="2">ATCC 51449 / 3B1</strain>
    </source>
</reference>
<dbReference type="RefSeq" id="WP_011115114.1">
    <property type="nucleotide sequence ID" value="NC_004917.1"/>
</dbReference>
<evidence type="ECO:0000313" key="1">
    <source>
        <dbReference type="EMBL" id="AAP76867.1"/>
    </source>
</evidence>
<keyword evidence="2" id="KW-1185">Reference proteome</keyword>
<evidence type="ECO:0000313" key="2">
    <source>
        <dbReference type="Proteomes" id="UP000002495"/>
    </source>
</evidence>
<protein>
    <submittedName>
        <fullName evidence="1">Uncharacterized protein</fullName>
    </submittedName>
</protein>
<name>Q7VJH3_HELHP</name>
<proteinExistence type="predicted"/>
<dbReference type="HOGENOM" id="CLU_393182_0_0_7"/>
<sequence length="701" mass="76253">MLLLLYFFDSSVRDTKDTSKVFYSVEKNGSKISGEFEVEILNQDSGDKYLCQGNDTVMGDLGQNAFSNNQECNAKCLVKNVCVTISPTNSTTDPNCQILSSEFLSPITDSQGKTLYLGKKVTKKCGIVVDKTIGCRQYETQTTNTADLDSLFGAIPTIQTNKKNHDFSKAINVFGTMALAENATHIFGAEAGYCDVGQFFPSAMDMVMLAIKYAMMVGSGVLNGATEGVGAAMSEAGDAAASTATNVVTKATSYATAAAKAGWQQFTSNLAKKATERAVEEVVKEVAKNAAMRAVVYAAGKVLQEQCDKSGIGSLCSKKEAKRTSAWVSGSTDSLLSNEELDGATDENDKIAMDYANCMTGRFGLTYESVLAWQMGTREVNELHYSFKVPMIIDGNELTILRLVMENENPSSADDIDKYFYARYNLESAGEMNGKKAYALYALKGDDVLIAAETICGGVDSVNIIRKKYGQRFLNPDFANPTLESEYPPQNDLEETLVGLTEDSNAPTSDGTTSADTAFMVADFVAGALPFPFNIAASVVVDVLKQTQENGNTCTDMRFAEHRAQKDPTDGSEYIRTNKRISLDLCNQVSDESRVKIAGKTILNRKHYCCYDQITTRIFAEGMMSQLGKKITRDNCAPLSIDDLNKVSFKACEANQKPDKDNCFPSDKFQELTKAYMSGTSIGVEEAVGGIVESVFQLKEH</sequence>